<evidence type="ECO:0000256" key="1">
    <source>
        <dbReference type="SAM" id="MobiDB-lite"/>
    </source>
</evidence>
<evidence type="ECO:0000313" key="3">
    <source>
        <dbReference type="Proteomes" id="UP000054485"/>
    </source>
</evidence>
<dbReference type="InParanoid" id="A0A0D0A6K2"/>
<proteinExistence type="predicted"/>
<feature type="region of interest" description="Disordered" evidence="1">
    <location>
        <begin position="1"/>
        <end position="21"/>
    </location>
</feature>
<evidence type="ECO:0000313" key="2">
    <source>
        <dbReference type="EMBL" id="KIK37236.1"/>
    </source>
</evidence>
<dbReference type="AlphaFoldDB" id="A0A0D0A6K2"/>
<feature type="compositionally biased region" description="Polar residues" evidence="1">
    <location>
        <begin position="1"/>
        <end position="20"/>
    </location>
</feature>
<reference evidence="3" key="2">
    <citation type="submission" date="2015-01" db="EMBL/GenBank/DDBJ databases">
        <title>Evolutionary Origins and Diversification of the Mycorrhizal Mutualists.</title>
        <authorList>
            <consortium name="DOE Joint Genome Institute"/>
            <consortium name="Mycorrhizal Genomics Consortium"/>
            <person name="Kohler A."/>
            <person name="Kuo A."/>
            <person name="Nagy L.G."/>
            <person name="Floudas D."/>
            <person name="Copeland A."/>
            <person name="Barry K.W."/>
            <person name="Cichocki N."/>
            <person name="Veneault-Fourrey C."/>
            <person name="LaButti K."/>
            <person name="Lindquist E.A."/>
            <person name="Lipzen A."/>
            <person name="Lundell T."/>
            <person name="Morin E."/>
            <person name="Murat C."/>
            <person name="Riley R."/>
            <person name="Ohm R."/>
            <person name="Sun H."/>
            <person name="Tunlid A."/>
            <person name="Henrissat B."/>
            <person name="Grigoriev I.V."/>
            <person name="Hibbett D.S."/>
            <person name="Martin F."/>
        </authorList>
    </citation>
    <scope>NUCLEOTIDE SEQUENCE [LARGE SCALE GENOMIC DNA]</scope>
    <source>
        <strain evidence="3">UH-Slu-Lm8-n1</strain>
    </source>
</reference>
<dbReference type="EMBL" id="KN835467">
    <property type="protein sequence ID" value="KIK37236.1"/>
    <property type="molecule type" value="Genomic_DNA"/>
</dbReference>
<dbReference type="HOGENOM" id="CLU_2689459_0_0_1"/>
<reference evidence="2 3" key="1">
    <citation type="submission" date="2014-04" db="EMBL/GenBank/DDBJ databases">
        <authorList>
            <consortium name="DOE Joint Genome Institute"/>
            <person name="Kuo A."/>
            <person name="Ruytinx J."/>
            <person name="Rineau F."/>
            <person name="Colpaert J."/>
            <person name="Kohler A."/>
            <person name="Nagy L.G."/>
            <person name="Floudas D."/>
            <person name="Copeland A."/>
            <person name="Barry K.W."/>
            <person name="Cichocki N."/>
            <person name="Veneault-Fourrey C."/>
            <person name="LaButti K."/>
            <person name="Lindquist E.A."/>
            <person name="Lipzen A."/>
            <person name="Lundell T."/>
            <person name="Morin E."/>
            <person name="Murat C."/>
            <person name="Sun H."/>
            <person name="Tunlid A."/>
            <person name="Henrissat B."/>
            <person name="Grigoriev I.V."/>
            <person name="Hibbett D.S."/>
            <person name="Martin F."/>
            <person name="Nordberg H.P."/>
            <person name="Cantor M.N."/>
            <person name="Hua S.X."/>
        </authorList>
    </citation>
    <scope>NUCLEOTIDE SEQUENCE [LARGE SCALE GENOMIC DNA]</scope>
    <source>
        <strain evidence="2 3">UH-Slu-Lm8-n1</strain>
    </source>
</reference>
<gene>
    <name evidence="2" type="ORF">CY34DRAFT_810522</name>
</gene>
<keyword evidence="3" id="KW-1185">Reference proteome</keyword>
<sequence>MNWTISAPSAPNTSQRQAVRQHSGIYKNGLHYDVERNRFVSYASLVKTGLRSDLRVCRSPTRMVGHTRPPLACI</sequence>
<dbReference type="Proteomes" id="UP000054485">
    <property type="component" value="Unassembled WGS sequence"/>
</dbReference>
<accession>A0A0D0A6K2</accession>
<organism evidence="2 3">
    <name type="scientific">Suillus luteus UH-Slu-Lm8-n1</name>
    <dbReference type="NCBI Taxonomy" id="930992"/>
    <lineage>
        <taxon>Eukaryota</taxon>
        <taxon>Fungi</taxon>
        <taxon>Dikarya</taxon>
        <taxon>Basidiomycota</taxon>
        <taxon>Agaricomycotina</taxon>
        <taxon>Agaricomycetes</taxon>
        <taxon>Agaricomycetidae</taxon>
        <taxon>Boletales</taxon>
        <taxon>Suillineae</taxon>
        <taxon>Suillaceae</taxon>
        <taxon>Suillus</taxon>
    </lineage>
</organism>
<protein>
    <submittedName>
        <fullName evidence="2">Uncharacterized protein</fullName>
    </submittedName>
</protein>
<name>A0A0D0A6K2_9AGAM</name>